<feature type="transmembrane region" description="Helical" evidence="13">
    <location>
        <begin position="284"/>
        <end position="309"/>
    </location>
</feature>
<evidence type="ECO:0000256" key="12">
    <source>
        <dbReference type="SAM" id="MobiDB-lite"/>
    </source>
</evidence>
<name>A0AAD8ABL5_DIPPU</name>
<evidence type="ECO:0000313" key="15">
    <source>
        <dbReference type="EMBL" id="KAJ9596058.1"/>
    </source>
</evidence>
<keyword evidence="7 13" id="KW-0472">Membrane</keyword>
<feature type="domain" description="G-protein coupled receptors family 1 profile" evidence="14">
    <location>
        <begin position="58"/>
        <end position="348"/>
    </location>
</feature>
<evidence type="ECO:0000256" key="1">
    <source>
        <dbReference type="ARBA" id="ARBA00004651"/>
    </source>
</evidence>
<dbReference type="GO" id="GO:0001973">
    <property type="term" value="P:G protein-coupled adenosine receptor signaling pathway"/>
    <property type="evidence" value="ECO:0007669"/>
    <property type="project" value="TreeGrafter"/>
</dbReference>
<evidence type="ECO:0000256" key="7">
    <source>
        <dbReference type="ARBA" id="ARBA00023136"/>
    </source>
</evidence>
<dbReference type="SUPFAM" id="SSF81321">
    <property type="entry name" value="Family A G protein-coupled receptor-like"/>
    <property type="match status" value="1"/>
</dbReference>
<evidence type="ECO:0000256" key="8">
    <source>
        <dbReference type="ARBA" id="ARBA00023170"/>
    </source>
</evidence>
<dbReference type="AlphaFoldDB" id="A0AAD8ABL5"/>
<organism evidence="15 16">
    <name type="scientific">Diploptera punctata</name>
    <name type="common">Pacific beetle cockroach</name>
    <dbReference type="NCBI Taxonomy" id="6984"/>
    <lineage>
        <taxon>Eukaryota</taxon>
        <taxon>Metazoa</taxon>
        <taxon>Ecdysozoa</taxon>
        <taxon>Arthropoda</taxon>
        <taxon>Hexapoda</taxon>
        <taxon>Insecta</taxon>
        <taxon>Pterygota</taxon>
        <taxon>Neoptera</taxon>
        <taxon>Polyneoptera</taxon>
        <taxon>Dictyoptera</taxon>
        <taxon>Blattodea</taxon>
        <taxon>Blaberoidea</taxon>
        <taxon>Blaberidae</taxon>
        <taxon>Diplopterinae</taxon>
        <taxon>Diploptera</taxon>
    </lineage>
</organism>
<dbReference type="Proteomes" id="UP001233999">
    <property type="component" value="Unassembled WGS sequence"/>
</dbReference>
<feature type="transmembrane region" description="Helical" evidence="13">
    <location>
        <begin position="329"/>
        <end position="351"/>
    </location>
</feature>
<evidence type="ECO:0000256" key="6">
    <source>
        <dbReference type="ARBA" id="ARBA00023040"/>
    </source>
</evidence>
<dbReference type="CDD" id="cd00637">
    <property type="entry name" value="7tm_classA_rhodopsin-like"/>
    <property type="match status" value="1"/>
</dbReference>
<dbReference type="InterPro" id="IPR017452">
    <property type="entry name" value="GPCR_Rhodpsn_7TM"/>
</dbReference>
<dbReference type="Pfam" id="PF00001">
    <property type="entry name" value="7tm_1"/>
    <property type="match status" value="1"/>
</dbReference>
<accession>A0AAD8ABL5</accession>
<feature type="transmembrane region" description="Helical" evidence="13">
    <location>
        <begin position="120"/>
        <end position="142"/>
    </location>
</feature>
<comment type="similarity">
    <text evidence="2 11">Belongs to the G-protein coupled receptor 1 family.</text>
</comment>
<evidence type="ECO:0000256" key="4">
    <source>
        <dbReference type="ARBA" id="ARBA00022692"/>
    </source>
</evidence>
<keyword evidence="6 11" id="KW-0297">G-protein coupled receptor</keyword>
<dbReference type="PRINTS" id="PR00237">
    <property type="entry name" value="GPCRRHODOPSN"/>
</dbReference>
<protein>
    <recommendedName>
        <fullName evidence="14">G-protein coupled receptors family 1 profile domain-containing protein</fullName>
    </recommendedName>
</protein>
<feature type="region of interest" description="Disordered" evidence="12">
    <location>
        <begin position="369"/>
        <end position="418"/>
    </location>
</feature>
<keyword evidence="9" id="KW-0325">Glycoprotein</keyword>
<reference evidence="15" key="1">
    <citation type="journal article" date="2023" name="IScience">
        <title>Live-bearing cockroach genome reveals convergent evolutionary mechanisms linked to viviparity in insects and beyond.</title>
        <authorList>
            <person name="Fouks B."/>
            <person name="Harrison M.C."/>
            <person name="Mikhailova A.A."/>
            <person name="Marchal E."/>
            <person name="English S."/>
            <person name="Carruthers M."/>
            <person name="Jennings E.C."/>
            <person name="Chiamaka E.L."/>
            <person name="Frigard R.A."/>
            <person name="Pippel M."/>
            <person name="Attardo G.M."/>
            <person name="Benoit J.B."/>
            <person name="Bornberg-Bauer E."/>
            <person name="Tobe S.S."/>
        </authorList>
    </citation>
    <scope>NUCLEOTIDE SEQUENCE</scope>
    <source>
        <strain evidence="15">Stay&amp;Tobe</strain>
    </source>
</reference>
<dbReference type="Gene3D" id="1.20.1070.10">
    <property type="entry name" value="Rhodopsin 7-helix transmembrane proteins"/>
    <property type="match status" value="1"/>
</dbReference>
<evidence type="ECO:0000256" key="10">
    <source>
        <dbReference type="ARBA" id="ARBA00023224"/>
    </source>
</evidence>
<evidence type="ECO:0000256" key="11">
    <source>
        <dbReference type="RuleBase" id="RU000688"/>
    </source>
</evidence>
<evidence type="ECO:0000313" key="16">
    <source>
        <dbReference type="Proteomes" id="UP001233999"/>
    </source>
</evidence>
<keyword evidence="16" id="KW-1185">Reference proteome</keyword>
<comment type="subcellular location">
    <subcellularLocation>
        <location evidence="1">Cell membrane</location>
        <topology evidence="1">Multi-pass membrane protein</topology>
    </subcellularLocation>
</comment>
<keyword evidence="4 11" id="KW-0812">Transmembrane</keyword>
<keyword evidence="3" id="KW-1003">Cell membrane</keyword>
<dbReference type="GO" id="GO:0007189">
    <property type="term" value="P:adenylate cyclase-activating G protein-coupled receptor signaling pathway"/>
    <property type="evidence" value="ECO:0007669"/>
    <property type="project" value="TreeGrafter"/>
</dbReference>
<dbReference type="GO" id="GO:0005886">
    <property type="term" value="C:plasma membrane"/>
    <property type="evidence" value="ECO:0007669"/>
    <property type="project" value="UniProtKB-SubCell"/>
</dbReference>
<dbReference type="EMBL" id="JASPKZ010002299">
    <property type="protein sequence ID" value="KAJ9596058.1"/>
    <property type="molecule type" value="Genomic_DNA"/>
</dbReference>
<keyword evidence="8 11" id="KW-0675">Receptor</keyword>
<keyword evidence="5 13" id="KW-1133">Transmembrane helix</keyword>
<evidence type="ECO:0000256" key="13">
    <source>
        <dbReference type="SAM" id="Phobius"/>
    </source>
</evidence>
<proteinExistence type="inferred from homology"/>
<feature type="transmembrane region" description="Helical" evidence="13">
    <location>
        <begin position="205"/>
        <end position="232"/>
    </location>
</feature>
<dbReference type="GO" id="GO:0004930">
    <property type="term" value="F:G protein-coupled receptor activity"/>
    <property type="evidence" value="ECO:0007669"/>
    <property type="project" value="UniProtKB-KW"/>
</dbReference>
<feature type="transmembrane region" description="Helical" evidence="13">
    <location>
        <begin position="88"/>
        <end position="108"/>
    </location>
</feature>
<dbReference type="PROSITE" id="PS00237">
    <property type="entry name" value="G_PROTEIN_RECEP_F1_1"/>
    <property type="match status" value="1"/>
</dbReference>
<feature type="compositionally biased region" description="Low complexity" evidence="12">
    <location>
        <begin position="373"/>
        <end position="395"/>
    </location>
</feature>
<gene>
    <name evidence="15" type="ORF">L9F63_012791</name>
</gene>
<evidence type="ECO:0000256" key="5">
    <source>
        <dbReference type="ARBA" id="ARBA00022989"/>
    </source>
</evidence>
<dbReference type="PROSITE" id="PS50262">
    <property type="entry name" value="G_PROTEIN_RECEP_F1_2"/>
    <property type="match status" value="1"/>
</dbReference>
<feature type="transmembrane region" description="Helical" evidence="13">
    <location>
        <begin position="52"/>
        <end position="76"/>
    </location>
</feature>
<evidence type="ECO:0000256" key="3">
    <source>
        <dbReference type="ARBA" id="ARBA00022475"/>
    </source>
</evidence>
<evidence type="ECO:0000256" key="2">
    <source>
        <dbReference type="ARBA" id="ARBA00010663"/>
    </source>
</evidence>
<evidence type="ECO:0000259" key="14">
    <source>
        <dbReference type="PROSITE" id="PS50262"/>
    </source>
</evidence>
<sequence length="418" mass="46178">MSVAPEEFDDEDFDEGSGTVSMISSLFTTTESSLHNLTSVRGAEVQFKLYDILIPVIGGIVLLMNIAVVVSSGLILKGGAHPRTTYLFLGNIAMTDFVTSVAILFGQLYPKEKRNEMLCILQIGMIVSSTLASIWSILLIALDRFFYIVHALRYQQRLTPCRARILIGCTWALGLVVGFMPITGWTGPTNDGKYCWFIKLAPAELVLITGTIGCFPIVAITVLYSIILYYALKKVERLQKADYEASLKEAKQTSGGELRMFRGGRNNADDPQTGKKYSPKKFRAIMVVGLTTGSFILTWVPYLVASVLYVVCMKTAENQDDCKPLSLAIASPLAILGFANSLFNPLIYAWWHKGFRTFVRTKILRRKKVRNQSATGSSKTTSSSTRTNGSSNSRPTSRKISKPLPEGPYIGTTEDTRL</sequence>
<feature type="transmembrane region" description="Helical" evidence="13">
    <location>
        <begin position="163"/>
        <end position="185"/>
    </location>
</feature>
<keyword evidence="10 11" id="KW-0807">Transducer</keyword>
<dbReference type="PANTHER" id="PTHR24246:SF27">
    <property type="entry name" value="ADENOSINE RECEPTOR, ISOFORM A"/>
    <property type="match status" value="1"/>
</dbReference>
<reference evidence="15" key="2">
    <citation type="submission" date="2023-05" db="EMBL/GenBank/DDBJ databases">
        <authorList>
            <person name="Fouks B."/>
        </authorList>
    </citation>
    <scope>NUCLEOTIDE SEQUENCE</scope>
    <source>
        <strain evidence="15">Stay&amp;Tobe</strain>
        <tissue evidence="15">Testes</tissue>
    </source>
</reference>
<dbReference type="PANTHER" id="PTHR24246">
    <property type="entry name" value="OLFACTORY RECEPTOR AND ADENOSINE RECEPTOR"/>
    <property type="match status" value="1"/>
</dbReference>
<evidence type="ECO:0000256" key="9">
    <source>
        <dbReference type="ARBA" id="ARBA00023180"/>
    </source>
</evidence>
<comment type="caution">
    <text evidence="15">The sequence shown here is derived from an EMBL/GenBank/DDBJ whole genome shotgun (WGS) entry which is preliminary data.</text>
</comment>
<dbReference type="InterPro" id="IPR000276">
    <property type="entry name" value="GPCR_Rhodpsn"/>
</dbReference>